<comment type="caution">
    <text evidence="7">The sequence shown here is derived from an EMBL/GenBank/DDBJ whole genome shotgun (WGS) entry which is preliminary data.</text>
</comment>
<protein>
    <submittedName>
        <fullName evidence="7">Deoxyribodipyrimidine photo-lyase</fullName>
    </submittedName>
</protein>
<keyword evidence="8" id="KW-1185">Reference proteome</keyword>
<evidence type="ECO:0000256" key="4">
    <source>
        <dbReference type="PIRSR" id="PIRSR602081-1"/>
    </source>
</evidence>
<dbReference type="GO" id="GO:0071949">
    <property type="term" value="F:FAD binding"/>
    <property type="evidence" value="ECO:0007669"/>
    <property type="project" value="TreeGrafter"/>
</dbReference>
<dbReference type="Proteomes" id="UP000267128">
    <property type="component" value="Unassembled WGS sequence"/>
</dbReference>
<dbReference type="InterPro" id="IPR036155">
    <property type="entry name" value="Crypto/Photolyase_N_sf"/>
</dbReference>
<evidence type="ECO:0000256" key="1">
    <source>
        <dbReference type="ARBA" id="ARBA00022630"/>
    </source>
</evidence>
<dbReference type="GO" id="GO:0006950">
    <property type="term" value="P:response to stress"/>
    <property type="evidence" value="ECO:0007669"/>
    <property type="project" value="UniProtKB-ARBA"/>
</dbReference>
<dbReference type="InterPro" id="IPR006050">
    <property type="entry name" value="DNA_photolyase_N"/>
</dbReference>
<dbReference type="OrthoDB" id="9772484at2"/>
<dbReference type="Pfam" id="PF00875">
    <property type="entry name" value="DNA_photolyase"/>
    <property type="match status" value="1"/>
</dbReference>
<name>A0A3N0CC93_9ACTN</name>
<comment type="similarity">
    <text evidence="5">Belongs to the DNA photolyase family.</text>
</comment>
<sequence>MTTLLWFRRDLRLADHPALAAAAEAGPVLGLFVVDPRLWESAGPVRRAWIAASVLALDAETGGNLVIRYGDPAAVVPATAREAGADSVHLTRETTPYGLARDRRVAAALDAAGVGRVGLGTPYAVDPGTVRTLKGEPYQVFTPFSRAWRGTGWDQPTAAPDVAWVSADADPAAAALLARAIEESPIVLPAAGSAAALARWREFRDADLADYDTARDLPAEDATSRLSPYLKVGAIHPRTLLADLGPGSPGTDRFSTELAWRDFYADVLWHRPDSAWADLRPLAIDYDDAPDAVLAWREGRTGYPIVDAGMRQLRHQGWMHNRVRMITGSFLAKDLHTWWPVGARHFLDCLVDGDLASNCHGWQWVAGTGTDASPYFRVFNPVTQGRKFDPDGDYVRRWVPELAHLPGAAAHEPWKHPTGYEGDYPRRIVDHDQERRTALDRYAARG</sequence>
<keyword evidence="3 5" id="KW-0157">Chromophore</keyword>
<feature type="binding site" evidence="4">
    <location>
        <position position="211"/>
    </location>
    <ligand>
        <name>FAD</name>
        <dbReference type="ChEBI" id="CHEBI:57692"/>
    </ligand>
</feature>
<feature type="binding site" evidence="4">
    <location>
        <position position="254"/>
    </location>
    <ligand>
        <name>FAD</name>
        <dbReference type="ChEBI" id="CHEBI:57692"/>
    </ligand>
</feature>
<evidence type="ECO:0000256" key="3">
    <source>
        <dbReference type="ARBA" id="ARBA00022991"/>
    </source>
</evidence>
<dbReference type="RefSeq" id="WP_123229345.1">
    <property type="nucleotide sequence ID" value="NZ_RJSE01000009.1"/>
</dbReference>
<evidence type="ECO:0000313" key="8">
    <source>
        <dbReference type="Proteomes" id="UP000267128"/>
    </source>
</evidence>
<dbReference type="InterPro" id="IPR002081">
    <property type="entry name" value="Cryptochrome/DNA_photolyase_1"/>
</dbReference>
<dbReference type="PROSITE" id="PS00394">
    <property type="entry name" value="DNA_PHOTOLYASES_1_1"/>
    <property type="match status" value="1"/>
</dbReference>
<reference evidence="7 8" key="1">
    <citation type="submission" date="2018-11" db="EMBL/GenBank/DDBJ databases">
        <authorList>
            <person name="Li F."/>
        </authorList>
    </citation>
    <scope>NUCLEOTIDE SEQUENCE [LARGE SCALE GENOMIC DNA]</scope>
    <source>
        <strain evidence="7 8">Gsoil 097</strain>
    </source>
</reference>
<evidence type="ECO:0000259" key="6">
    <source>
        <dbReference type="PROSITE" id="PS51645"/>
    </source>
</evidence>
<dbReference type="GO" id="GO:0003904">
    <property type="term" value="F:deoxyribodipyrimidine photo-lyase activity"/>
    <property type="evidence" value="ECO:0007669"/>
    <property type="project" value="TreeGrafter"/>
</dbReference>
<dbReference type="GO" id="GO:0009416">
    <property type="term" value="P:response to light stimulus"/>
    <property type="evidence" value="ECO:0007669"/>
    <property type="project" value="TreeGrafter"/>
</dbReference>
<dbReference type="Gene3D" id="3.40.50.620">
    <property type="entry name" value="HUPs"/>
    <property type="match status" value="1"/>
</dbReference>
<keyword evidence="2 4" id="KW-0274">FAD</keyword>
<dbReference type="GO" id="GO:0003677">
    <property type="term" value="F:DNA binding"/>
    <property type="evidence" value="ECO:0007669"/>
    <property type="project" value="TreeGrafter"/>
</dbReference>
<feature type="binding site" evidence="4">
    <location>
        <begin position="257"/>
        <end position="264"/>
    </location>
    <ligand>
        <name>FAD</name>
        <dbReference type="ChEBI" id="CHEBI:57692"/>
    </ligand>
</feature>
<dbReference type="AlphaFoldDB" id="A0A3N0CC93"/>
<dbReference type="SUPFAM" id="SSF48173">
    <property type="entry name" value="Cryptochrome/photolyase FAD-binding domain"/>
    <property type="match status" value="1"/>
</dbReference>
<evidence type="ECO:0000313" key="7">
    <source>
        <dbReference type="EMBL" id="RNL60593.1"/>
    </source>
</evidence>
<keyword evidence="1 4" id="KW-0285">Flavoprotein</keyword>
<dbReference type="InterPro" id="IPR018394">
    <property type="entry name" value="DNA_photolyase_1_CS_C"/>
</dbReference>
<dbReference type="InterPro" id="IPR014729">
    <property type="entry name" value="Rossmann-like_a/b/a_fold"/>
</dbReference>
<organism evidence="7 8">
    <name type="scientific">Nocardioides marmoriginsengisoli</name>
    <dbReference type="NCBI Taxonomy" id="661483"/>
    <lineage>
        <taxon>Bacteria</taxon>
        <taxon>Bacillati</taxon>
        <taxon>Actinomycetota</taxon>
        <taxon>Actinomycetes</taxon>
        <taxon>Propionibacteriales</taxon>
        <taxon>Nocardioidaceae</taxon>
        <taxon>Nocardioides</taxon>
    </lineage>
</organism>
<gene>
    <name evidence="7" type="ORF">EFK50_19970</name>
</gene>
<dbReference type="Gene3D" id="1.10.579.10">
    <property type="entry name" value="DNA Cyclobutane Dipyrimidine Photolyase, subunit A, domain 3"/>
    <property type="match status" value="1"/>
</dbReference>
<dbReference type="Gene3D" id="1.25.40.80">
    <property type="match status" value="1"/>
</dbReference>
<keyword evidence="7" id="KW-0456">Lyase</keyword>
<dbReference type="PANTHER" id="PTHR11455:SF9">
    <property type="entry name" value="CRYPTOCHROME CIRCADIAN CLOCK 5 ISOFORM X1"/>
    <property type="match status" value="1"/>
</dbReference>
<dbReference type="Pfam" id="PF03441">
    <property type="entry name" value="FAD_binding_7"/>
    <property type="match status" value="1"/>
</dbReference>
<dbReference type="PROSITE" id="PS51645">
    <property type="entry name" value="PHR_CRY_ALPHA_BETA"/>
    <property type="match status" value="1"/>
</dbReference>
<feature type="binding site" evidence="4">
    <location>
        <begin position="223"/>
        <end position="227"/>
    </location>
    <ligand>
        <name>FAD</name>
        <dbReference type="ChEBI" id="CHEBI:57692"/>
    </ligand>
</feature>
<dbReference type="GO" id="GO:0006139">
    <property type="term" value="P:nucleobase-containing compound metabolic process"/>
    <property type="evidence" value="ECO:0007669"/>
    <property type="project" value="UniProtKB-ARBA"/>
</dbReference>
<comment type="cofactor">
    <cofactor evidence="4">
        <name>FAD</name>
        <dbReference type="ChEBI" id="CHEBI:57692"/>
    </cofactor>
    <text evidence="4">Binds 1 FAD per subunit.</text>
</comment>
<dbReference type="SUPFAM" id="SSF52425">
    <property type="entry name" value="Cryptochrome/photolyase, N-terminal domain"/>
    <property type="match status" value="1"/>
</dbReference>
<feature type="domain" description="Photolyase/cryptochrome alpha/beta" evidence="6">
    <location>
        <begin position="1"/>
        <end position="124"/>
    </location>
</feature>
<proteinExistence type="inferred from homology"/>
<accession>A0A3N0CC93</accession>
<dbReference type="InterPro" id="IPR005101">
    <property type="entry name" value="Cryptochr/Photolyase_FAD-bd"/>
</dbReference>
<feature type="binding site" evidence="4">
    <location>
        <begin position="352"/>
        <end position="354"/>
    </location>
    <ligand>
        <name>FAD</name>
        <dbReference type="ChEBI" id="CHEBI:57692"/>
    </ligand>
</feature>
<evidence type="ECO:0000256" key="2">
    <source>
        <dbReference type="ARBA" id="ARBA00022827"/>
    </source>
</evidence>
<dbReference type="PANTHER" id="PTHR11455">
    <property type="entry name" value="CRYPTOCHROME"/>
    <property type="match status" value="1"/>
</dbReference>
<dbReference type="PRINTS" id="PR00147">
    <property type="entry name" value="DNAPHOTLYASE"/>
</dbReference>
<dbReference type="EMBL" id="RJSE01000009">
    <property type="protein sequence ID" value="RNL60593.1"/>
    <property type="molecule type" value="Genomic_DNA"/>
</dbReference>
<dbReference type="InterPro" id="IPR036134">
    <property type="entry name" value="Crypto/Photolyase_FAD-like_sf"/>
</dbReference>
<evidence type="ECO:0000256" key="5">
    <source>
        <dbReference type="RuleBase" id="RU004182"/>
    </source>
</evidence>